<protein>
    <submittedName>
        <fullName evidence="7">FabD/lysophospholipase-like protein</fullName>
    </submittedName>
</protein>
<evidence type="ECO:0000256" key="4">
    <source>
        <dbReference type="PROSITE-ProRule" id="PRU01161"/>
    </source>
</evidence>
<accession>A0A9P4SES5</accession>
<evidence type="ECO:0000256" key="5">
    <source>
        <dbReference type="SAM" id="MobiDB-lite"/>
    </source>
</evidence>
<keyword evidence="2 4" id="KW-0442">Lipid degradation</keyword>
<comment type="caution">
    <text evidence="7">The sequence shown here is derived from an EMBL/GenBank/DDBJ whole genome shotgun (WGS) entry which is preliminary data.</text>
</comment>
<evidence type="ECO:0000256" key="1">
    <source>
        <dbReference type="ARBA" id="ARBA00022801"/>
    </source>
</evidence>
<feature type="active site" description="Proton acceptor" evidence="4">
    <location>
        <position position="346"/>
    </location>
</feature>
<dbReference type="Pfam" id="PF01734">
    <property type="entry name" value="Patatin"/>
    <property type="match status" value="1"/>
</dbReference>
<reference evidence="7" key="1">
    <citation type="journal article" date="2020" name="Stud. Mycol.">
        <title>101 Dothideomycetes genomes: a test case for predicting lifestyles and emergence of pathogens.</title>
        <authorList>
            <person name="Haridas S."/>
            <person name="Albert R."/>
            <person name="Binder M."/>
            <person name="Bloem J."/>
            <person name="Labutti K."/>
            <person name="Salamov A."/>
            <person name="Andreopoulos B."/>
            <person name="Baker S."/>
            <person name="Barry K."/>
            <person name="Bills G."/>
            <person name="Bluhm B."/>
            <person name="Cannon C."/>
            <person name="Castanera R."/>
            <person name="Culley D."/>
            <person name="Daum C."/>
            <person name="Ezra D."/>
            <person name="Gonzalez J."/>
            <person name="Henrissat B."/>
            <person name="Kuo A."/>
            <person name="Liang C."/>
            <person name="Lipzen A."/>
            <person name="Lutzoni F."/>
            <person name="Magnuson J."/>
            <person name="Mondo S."/>
            <person name="Nolan M."/>
            <person name="Ohm R."/>
            <person name="Pangilinan J."/>
            <person name="Park H.-J."/>
            <person name="Ramirez L."/>
            <person name="Alfaro M."/>
            <person name="Sun H."/>
            <person name="Tritt A."/>
            <person name="Yoshinaga Y."/>
            <person name="Zwiers L.-H."/>
            <person name="Turgeon B."/>
            <person name="Goodwin S."/>
            <person name="Spatafora J."/>
            <person name="Crous P."/>
            <person name="Grigoriev I."/>
        </authorList>
    </citation>
    <scope>NUCLEOTIDE SEQUENCE</scope>
    <source>
        <strain evidence="7">CBS 101060</strain>
    </source>
</reference>
<evidence type="ECO:0000313" key="7">
    <source>
        <dbReference type="EMBL" id="KAF2840455.1"/>
    </source>
</evidence>
<dbReference type="GO" id="GO:0047499">
    <property type="term" value="F:calcium-independent phospholipase A2 activity"/>
    <property type="evidence" value="ECO:0007669"/>
    <property type="project" value="TreeGrafter"/>
</dbReference>
<evidence type="ECO:0000256" key="3">
    <source>
        <dbReference type="ARBA" id="ARBA00023098"/>
    </source>
</evidence>
<feature type="active site" description="Nucleophile" evidence="4">
    <location>
        <position position="190"/>
    </location>
</feature>
<dbReference type="PANTHER" id="PTHR24185:SF1">
    <property type="entry name" value="CALCIUM-INDEPENDENT PHOSPHOLIPASE A2-GAMMA"/>
    <property type="match status" value="1"/>
</dbReference>
<dbReference type="GO" id="GO:0046486">
    <property type="term" value="P:glycerolipid metabolic process"/>
    <property type="evidence" value="ECO:0007669"/>
    <property type="project" value="UniProtKB-ARBA"/>
</dbReference>
<dbReference type="PROSITE" id="PS51635">
    <property type="entry name" value="PNPLA"/>
    <property type="match status" value="1"/>
</dbReference>
<comment type="caution">
    <text evidence="4">Lacks conserved residue(s) required for the propagation of feature annotation.</text>
</comment>
<name>A0A9P4SES5_9PEZI</name>
<dbReference type="Proteomes" id="UP000799429">
    <property type="component" value="Unassembled WGS sequence"/>
</dbReference>
<dbReference type="Gene3D" id="3.40.1090.10">
    <property type="entry name" value="Cytosolic phospholipase A2 catalytic domain"/>
    <property type="match status" value="1"/>
</dbReference>
<dbReference type="OrthoDB" id="626167at2759"/>
<dbReference type="GO" id="GO:0019369">
    <property type="term" value="P:arachidonate metabolic process"/>
    <property type="evidence" value="ECO:0007669"/>
    <property type="project" value="TreeGrafter"/>
</dbReference>
<keyword evidence="8" id="KW-1185">Reference proteome</keyword>
<dbReference type="InterPro" id="IPR016035">
    <property type="entry name" value="Acyl_Trfase/lysoPLipase"/>
</dbReference>
<dbReference type="GO" id="GO:0016020">
    <property type="term" value="C:membrane"/>
    <property type="evidence" value="ECO:0007669"/>
    <property type="project" value="TreeGrafter"/>
</dbReference>
<dbReference type="EMBL" id="MU006093">
    <property type="protein sequence ID" value="KAF2840455.1"/>
    <property type="molecule type" value="Genomic_DNA"/>
</dbReference>
<evidence type="ECO:0000313" key="8">
    <source>
        <dbReference type="Proteomes" id="UP000799429"/>
    </source>
</evidence>
<proteinExistence type="predicted"/>
<sequence length="552" mass="62208">MESLDSSVRPISDPLRHESPSISLIPHFSPRSRFSLRSASATSTSQDAVLSQTGLSSKSSTFSSSDGSDPGVSQFPSVKLPTETIHRTVFNVQERKKFVPNCWLRQMVLSLDGGGVRGLASLYILEQLMIEVVKKELEIDESVRSSDASPFVEATDVISESRNGILTSDDMVNHERFLPCHYFDYIGGTSMSGIIAVMLGRLQLPVSGAIQRYEKLCREMAINAKRSSRMLSVRKRFNNALDNALLKSIFSDDLGNFGKPNELLNLGSDRNKCKTIVLAMEVDRKQGVWRPHLFRSYEFKPVNVTSFNRNTATECEPTPLKSLCQVTAASPKYFRSVRIGNRKFYDGSSWMTNPAMEMYREIDAMHPMPKRNVSPMYGIVSIGCGSRRSGLIPSKAATRHDWEQKLVDKKLSLGQGTGHDRYRYIRLDPDTPWMNSIDTAPGIDAEKTIRLIREATTEYCKRDDVRVNIESCASLIVQYRHQRARTPQWERFALGVRYSCTLCQEVGRDAGDLGDRDDFADHLLLQHKAEYPDTRAFAGKRGLASFRTYPNR</sequence>
<feature type="domain" description="PNPLA" evidence="6">
    <location>
        <begin position="109"/>
        <end position="359"/>
    </location>
</feature>
<evidence type="ECO:0000259" key="6">
    <source>
        <dbReference type="PROSITE" id="PS51635"/>
    </source>
</evidence>
<keyword evidence="3 4" id="KW-0443">Lipid metabolism</keyword>
<keyword evidence="1 4" id="KW-0378">Hydrolase</keyword>
<feature type="region of interest" description="Disordered" evidence="5">
    <location>
        <begin position="1"/>
        <end position="27"/>
    </location>
</feature>
<evidence type="ECO:0000256" key="2">
    <source>
        <dbReference type="ARBA" id="ARBA00022963"/>
    </source>
</evidence>
<organism evidence="7 8">
    <name type="scientific">Patellaria atrata CBS 101060</name>
    <dbReference type="NCBI Taxonomy" id="1346257"/>
    <lineage>
        <taxon>Eukaryota</taxon>
        <taxon>Fungi</taxon>
        <taxon>Dikarya</taxon>
        <taxon>Ascomycota</taxon>
        <taxon>Pezizomycotina</taxon>
        <taxon>Dothideomycetes</taxon>
        <taxon>Dothideomycetes incertae sedis</taxon>
        <taxon>Patellariales</taxon>
        <taxon>Patellariaceae</taxon>
        <taxon>Patellaria</taxon>
    </lineage>
</organism>
<gene>
    <name evidence="7" type="ORF">M501DRAFT_1030662</name>
</gene>
<dbReference type="AlphaFoldDB" id="A0A9P4SES5"/>
<dbReference type="GO" id="GO:0016042">
    <property type="term" value="P:lipid catabolic process"/>
    <property type="evidence" value="ECO:0007669"/>
    <property type="project" value="UniProtKB-UniRule"/>
</dbReference>
<dbReference type="SUPFAM" id="SSF52151">
    <property type="entry name" value="FabD/lysophospholipase-like"/>
    <property type="match status" value="1"/>
</dbReference>
<dbReference type="InterPro" id="IPR002641">
    <property type="entry name" value="PNPLA_dom"/>
</dbReference>
<feature type="short sequence motif" description="GXGXXG" evidence="4">
    <location>
        <begin position="113"/>
        <end position="118"/>
    </location>
</feature>
<dbReference type="PANTHER" id="PTHR24185">
    <property type="entry name" value="CALCIUM-INDEPENDENT PHOSPHOLIPASE A2-GAMMA"/>
    <property type="match status" value="1"/>
</dbReference>